<reference evidence="6" key="1">
    <citation type="submission" date="2018-05" db="EMBL/GenBank/DDBJ databases">
        <authorList>
            <person name="Lanie J.A."/>
            <person name="Ng W.-L."/>
            <person name="Kazmierczak K.M."/>
            <person name="Andrzejewski T.M."/>
            <person name="Davidsen T.M."/>
            <person name="Wayne K.J."/>
            <person name="Tettelin H."/>
            <person name="Glass J.I."/>
            <person name="Rusch D."/>
            <person name="Podicherti R."/>
            <person name="Tsui H.-C.T."/>
            <person name="Winkler M.E."/>
        </authorList>
    </citation>
    <scope>NUCLEOTIDE SEQUENCE</scope>
</reference>
<dbReference type="InterPro" id="IPR002423">
    <property type="entry name" value="Cpn60/GroEL/TCP-1"/>
</dbReference>
<dbReference type="AlphaFoldDB" id="A0A383EPQ6"/>
<dbReference type="Gene3D" id="1.10.560.10">
    <property type="entry name" value="GroEL-like equatorial domain"/>
    <property type="match status" value="1"/>
</dbReference>
<evidence type="ECO:0000256" key="3">
    <source>
        <dbReference type="ARBA" id="ARBA00022741"/>
    </source>
</evidence>
<evidence type="ECO:0008006" key="7">
    <source>
        <dbReference type="Google" id="ProtNLM"/>
    </source>
</evidence>
<sequence length="210" mass="22104">MSVKDLVFDVEARARLKSGVDRLAQAVKVTLGPKGRNVVLDRKFGSPTVTKDGVSVAKEIELEDAVENMGAQMVKEVATKTSDVAGDGTTTATVLAQAIFGEGLKNVTAGTNPMGIRRGIDKAVESVVGALADMSTDTKGKEEIAQVGAISANNNAEIGVLIADAMEKVGKDGVITVEEARGLETTLETVDGMQFDRGYLSPYFVTDPER</sequence>
<dbReference type="PANTHER" id="PTHR45633">
    <property type="entry name" value="60 KDA HEAT SHOCK PROTEIN, MITOCHONDRIAL"/>
    <property type="match status" value="1"/>
</dbReference>
<protein>
    <recommendedName>
        <fullName evidence="7">Molecular chaperone GroEL</fullName>
    </recommendedName>
</protein>
<accession>A0A383EPQ6</accession>
<evidence type="ECO:0000256" key="4">
    <source>
        <dbReference type="ARBA" id="ARBA00022840"/>
    </source>
</evidence>
<dbReference type="InterPro" id="IPR027413">
    <property type="entry name" value="GROEL-like_equatorial_sf"/>
</dbReference>
<evidence type="ECO:0000256" key="2">
    <source>
        <dbReference type="ARBA" id="ARBA00008020"/>
    </source>
</evidence>
<keyword evidence="5" id="KW-0143">Chaperone</keyword>
<dbReference type="InterPro" id="IPR027410">
    <property type="entry name" value="TCP-1-like_intermed_sf"/>
</dbReference>
<dbReference type="InterPro" id="IPR027409">
    <property type="entry name" value="GroEL-like_apical_dom_sf"/>
</dbReference>
<keyword evidence="3" id="KW-0547">Nucleotide-binding</keyword>
<comment type="similarity">
    <text evidence="1">Belongs to the chaperonin (HSP60) family.</text>
</comment>
<dbReference type="SUPFAM" id="SSF48592">
    <property type="entry name" value="GroEL equatorial domain-like"/>
    <property type="match status" value="1"/>
</dbReference>
<dbReference type="GO" id="GO:0140662">
    <property type="term" value="F:ATP-dependent protein folding chaperone"/>
    <property type="evidence" value="ECO:0007669"/>
    <property type="project" value="InterPro"/>
</dbReference>
<evidence type="ECO:0000256" key="1">
    <source>
        <dbReference type="ARBA" id="ARBA00006607"/>
    </source>
</evidence>
<dbReference type="EMBL" id="UINC01227417">
    <property type="protein sequence ID" value="SVE58290.1"/>
    <property type="molecule type" value="Genomic_DNA"/>
</dbReference>
<dbReference type="GO" id="GO:0005524">
    <property type="term" value="F:ATP binding"/>
    <property type="evidence" value="ECO:0007669"/>
    <property type="project" value="UniProtKB-KW"/>
</dbReference>
<feature type="non-terminal residue" evidence="6">
    <location>
        <position position="210"/>
    </location>
</feature>
<proteinExistence type="inferred from homology"/>
<dbReference type="InterPro" id="IPR017998">
    <property type="entry name" value="Chaperone_TCP-1"/>
</dbReference>
<keyword evidence="4" id="KW-0067">ATP-binding</keyword>
<dbReference type="Gene3D" id="3.50.7.10">
    <property type="entry name" value="GroEL"/>
    <property type="match status" value="1"/>
</dbReference>
<dbReference type="PRINTS" id="PR00304">
    <property type="entry name" value="TCOMPLEXTCP1"/>
</dbReference>
<name>A0A383EPQ6_9ZZZZ</name>
<organism evidence="6">
    <name type="scientific">marine metagenome</name>
    <dbReference type="NCBI Taxonomy" id="408172"/>
    <lineage>
        <taxon>unclassified sequences</taxon>
        <taxon>metagenomes</taxon>
        <taxon>ecological metagenomes</taxon>
    </lineage>
</organism>
<dbReference type="InterPro" id="IPR001844">
    <property type="entry name" value="Cpn60/GroEL"/>
</dbReference>
<dbReference type="GO" id="GO:0042026">
    <property type="term" value="P:protein refolding"/>
    <property type="evidence" value="ECO:0007669"/>
    <property type="project" value="InterPro"/>
</dbReference>
<comment type="similarity">
    <text evidence="2">Belongs to the TCP-1 chaperonin family.</text>
</comment>
<gene>
    <name evidence="6" type="ORF">METZ01_LOCUS511144</name>
</gene>
<evidence type="ECO:0000313" key="6">
    <source>
        <dbReference type="EMBL" id="SVE58290.1"/>
    </source>
</evidence>
<dbReference type="Pfam" id="PF00118">
    <property type="entry name" value="Cpn60_TCP1"/>
    <property type="match status" value="1"/>
</dbReference>
<evidence type="ECO:0000256" key="5">
    <source>
        <dbReference type="ARBA" id="ARBA00023186"/>
    </source>
</evidence>
<dbReference type="Gene3D" id="3.30.260.10">
    <property type="entry name" value="TCP-1-like chaperonin intermediate domain"/>
    <property type="match status" value="1"/>
</dbReference>